<comment type="caution">
    <text evidence="3">The sequence shown here is derived from an EMBL/GenBank/DDBJ whole genome shotgun (WGS) entry which is preliminary data.</text>
</comment>
<keyword evidence="1" id="KW-0175">Coiled coil</keyword>
<dbReference type="InterPro" id="IPR050445">
    <property type="entry name" value="Bact_polysacc_biosynth/exp"/>
</dbReference>
<keyword evidence="2" id="KW-1133">Transmembrane helix</keyword>
<evidence type="ECO:0000256" key="2">
    <source>
        <dbReference type="SAM" id="Phobius"/>
    </source>
</evidence>
<accession>A0A6L6JCK2</accession>
<dbReference type="GO" id="GO:0004713">
    <property type="term" value="F:protein tyrosine kinase activity"/>
    <property type="evidence" value="ECO:0007669"/>
    <property type="project" value="TreeGrafter"/>
</dbReference>
<dbReference type="AlphaFoldDB" id="A0A6L6JCK2"/>
<reference evidence="3 4" key="1">
    <citation type="submission" date="2019-11" db="EMBL/GenBank/DDBJ databases">
        <authorList>
            <person name="Dong K."/>
        </authorList>
    </citation>
    <scope>NUCLEOTIDE SEQUENCE [LARGE SCALE GENOMIC DNA]</scope>
    <source>
        <strain evidence="3 4">NBRC 111993</strain>
    </source>
</reference>
<dbReference type="RefSeq" id="WP_155097055.1">
    <property type="nucleotide sequence ID" value="NZ_WMIE01000019.1"/>
</dbReference>
<organism evidence="3 4">
    <name type="scientific">Paracoccus aestuariivivens</name>
    <dbReference type="NCBI Taxonomy" id="1820333"/>
    <lineage>
        <taxon>Bacteria</taxon>
        <taxon>Pseudomonadati</taxon>
        <taxon>Pseudomonadota</taxon>
        <taxon>Alphaproteobacteria</taxon>
        <taxon>Rhodobacterales</taxon>
        <taxon>Paracoccaceae</taxon>
        <taxon>Paracoccus</taxon>
    </lineage>
</organism>
<evidence type="ECO:0008006" key="5">
    <source>
        <dbReference type="Google" id="ProtNLM"/>
    </source>
</evidence>
<dbReference type="PANTHER" id="PTHR32309">
    <property type="entry name" value="TYROSINE-PROTEIN KINASE"/>
    <property type="match status" value="1"/>
</dbReference>
<evidence type="ECO:0000313" key="4">
    <source>
        <dbReference type="Proteomes" id="UP000478183"/>
    </source>
</evidence>
<keyword evidence="2" id="KW-0812">Transmembrane</keyword>
<sequence length="389" mass="42971">MKVQELPRQFKTGNPRIPPPVARAGWTVRHTMLAVSFVVAVLLPAVVVASYMFLIARDQYVSEVSFVVRDDETPNMGLLAGIGLSSVGNATTDAKMLYEYLRSPTFVAETDRQIGLRGMFARTESDPVFSLGRDATQEDLVAFWRRMVTISVDSATGMIGIEAQAFSPADARRITQEIHDAAGRLVNNVSDKARDNSVRYAERDLAKTEARLAEARIAIARFRDLNRMMDPQAAVNINSTVIAGLSQELTEAMIQLETLRAQGSADVRLVQAQTRVDVLRSRIEDEQQSYVGGGKADVSFSAVLDGYTKLQLDLELAEKSYSLALAGVEAARSKAEQDTRYLATFVPPTEAQTATRPRRLMITLLTVTFIFIAWLSAVLIVCSNRDRFK</sequence>
<protein>
    <recommendedName>
        <fullName evidence="5">Sugar transporter</fullName>
    </recommendedName>
</protein>
<name>A0A6L6JCK2_9RHOB</name>
<keyword evidence="4" id="KW-1185">Reference proteome</keyword>
<evidence type="ECO:0000256" key="1">
    <source>
        <dbReference type="SAM" id="Coils"/>
    </source>
</evidence>
<gene>
    <name evidence="3" type="ORF">GL286_18475</name>
</gene>
<dbReference type="PANTHER" id="PTHR32309:SF13">
    <property type="entry name" value="FERRIC ENTEROBACTIN TRANSPORT PROTEIN FEPE"/>
    <property type="match status" value="1"/>
</dbReference>
<proteinExistence type="predicted"/>
<dbReference type="OrthoDB" id="7800844at2"/>
<dbReference type="GO" id="GO:0005886">
    <property type="term" value="C:plasma membrane"/>
    <property type="evidence" value="ECO:0007669"/>
    <property type="project" value="TreeGrafter"/>
</dbReference>
<dbReference type="Proteomes" id="UP000478183">
    <property type="component" value="Unassembled WGS sequence"/>
</dbReference>
<feature type="transmembrane region" description="Helical" evidence="2">
    <location>
        <begin position="360"/>
        <end position="382"/>
    </location>
</feature>
<feature type="coiled-coil region" evidence="1">
    <location>
        <begin position="198"/>
        <end position="289"/>
    </location>
</feature>
<feature type="transmembrane region" description="Helical" evidence="2">
    <location>
        <begin position="33"/>
        <end position="54"/>
    </location>
</feature>
<evidence type="ECO:0000313" key="3">
    <source>
        <dbReference type="EMBL" id="MTH79700.1"/>
    </source>
</evidence>
<dbReference type="EMBL" id="WMIE01000019">
    <property type="protein sequence ID" value="MTH79700.1"/>
    <property type="molecule type" value="Genomic_DNA"/>
</dbReference>
<keyword evidence="2" id="KW-0472">Membrane</keyword>